<protein>
    <submittedName>
        <fullName evidence="2">Uncharacterized protein</fullName>
    </submittedName>
</protein>
<proteinExistence type="predicted"/>
<feature type="compositionally biased region" description="Basic residues" evidence="1">
    <location>
        <begin position="78"/>
        <end position="96"/>
    </location>
</feature>
<gene>
    <name evidence="2" type="ORF">MARPO_0034s0096</name>
</gene>
<evidence type="ECO:0000256" key="1">
    <source>
        <dbReference type="SAM" id="MobiDB-lite"/>
    </source>
</evidence>
<accession>A0A2R6X5Y1</accession>
<dbReference type="Proteomes" id="UP000244005">
    <property type="component" value="Unassembled WGS sequence"/>
</dbReference>
<sequence>MGPTAAREMSRVALPVNTSQSHHNAEHSLTRKYASSSLSPQGRGGGREAWAWAWLTLDDRFVVVRRTRLAFEPTIAHPQRRKRGRTRGVKERVKRF</sequence>
<evidence type="ECO:0000313" key="3">
    <source>
        <dbReference type="Proteomes" id="UP000244005"/>
    </source>
</evidence>
<feature type="region of interest" description="Disordered" evidence="1">
    <location>
        <begin position="77"/>
        <end position="96"/>
    </location>
</feature>
<feature type="region of interest" description="Disordered" evidence="1">
    <location>
        <begin position="1"/>
        <end position="46"/>
    </location>
</feature>
<keyword evidence="3" id="KW-1185">Reference proteome</keyword>
<reference evidence="3" key="1">
    <citation type="journal article" date="2017" name="Cell">
        <title>Insights into land plant evolution garnered from the Marchantia polymorpha genome.</title>
        <authorList>
            <person name="Bowman J.L."/>
            <person name="Kohchi T."/>
            <person name="Yamato K.T."/>
            <person name="Jenkins J."/>
            <person name="Shu S."/>
            <person name="Ishizaki K."/>
            <person name="Yamaoka S."/>
            <person name="Nishihama R."/>
            <person name="Nakamura Y."/>
            <person name="Berger F."/>
            <person name="Adam C."/>
            <person name="Aki S.S."/>
            <person name="Althoff F."/>
            <person name="Araki T."/>
            <person name="Arteaga-Vazquez M.A."/>
            <person name="Balasubrmanian S."/>
            <person name="Barry K."/>
            <person name="Bauer D."/>
            <person name="Boehm C.R."/>
            <person name="Briginshaw L."/>
            <person name="Caballero-Perez J."/>
            <person name="Catarino B."/>
            <person name="Chen F."/>
            <person name="Chiyoda S."/>
            <person name="Chovatia M."/>
            <person name="Davies K.M."/>
            <person name="Delmans M."/>
            <person name="Demura T."/>
            <person name="Dierschke T."/>
            <person name="Dolan L."/>
            <person name="Dorantes-Acosta A.E."/>
            <person name="Eklund D.M."/>
            <person name="Florent S.N."/>
            <person name="Flores-Sandoval E."/>
            <person name="Fujiyama A."/>
            <person name="Fukuzawa H."/>
            <person name="Galik B."/>
            <person name="Grimanelli D."/>
            <person name="Grimwood J."/>
            <person name="Grossniklaus U."/>
            <person name="Hamada T."/>
            <person name="Haseloff J."/>
            <person name="Hetherington A.J."/>
            <person name="Higo A."/>
            <person name="Hirakawa Y."/>
            <person name="Hundley H.N."/>
            <person name="Ikeda Y."/>
            <person name="Inoue K."/>
            <person name="Inoue S.I."/>
            <person name="Ishida S."/>
            <person name="Jia Q."/>
            <person name="Kakita M."/>
            <person name="Kanazawa T."/>
            <person name="Kawai Y."/>
            <person name="Kawashima T."/>
            <person name="Kennedy M."/>
            <person name="Kinose K."/>
            <person name="Kinoshita T."/>
            <person name="Kohara Y."/>
            <person name="Koide E."/>
            <person name="Komatsu K."/>
            <person name="Kopischke S."/>
            <person name="Kubo M."/>
            <person name="Kyozuka J."/>
            <person name="Lagercrantz U."/>
            <person name="Lin S.S."/>
            <person name="Lindquist E."/>
            <person name="Lipzen A.M."/>
            <person name="Lu C.W."/>
            <person name="De Luna E."/>
            <person name="Martienssen R.A."/>
            <person name="Minamino N."/>
            <person name="Mizutani M."/>
            <person name="Mizutani M."/>
            <person name="Mochizuki N."/>
            <person name="Monte I."/>
            <person name="Mosher R."/>
            <person name="Nagasaki H."/>
            <person name="Nakagami H."/>
            <person name="Naramoto S."/>
            <person name="Nishitani K."/>
            <person name="Ohtani M."/>
            <person name="Okamoto T."/>
            <person name="Okumura M."/>
            <person name="Phillips J."/>
            <person name="Pollak B."/>
            <person name="Reinders A."/>
            <person name="Rovekamp M."/>
            <person name="Sano R."/>
            <person name="Sawa S."/>
            <person name="Schmid M.W."/>
            <person name="Shirakawa M."/>
            <person name="Solano R."/>
            <person name="Spunde A."/>
            <person name="Suetsugu N."/>
            <person name="Sugano S."/>
            <person name="Sugiyama A."/>
            <person name="Sun R."/>
            <person name="Suzuki Y."/>
            <person name="Takenaka M."/>
            <person name="Takezawa D."/>
            <person name="Tomogane H."/>
            <person name="Tsuzuki M."/>
            <person name="Ueda T."/>
            <person name="Umeda M."/>
            <person name="Ward J.M."/>
            <person name="Watanabe Y."/>
            <person name="Yazaki K."/>
            <person name="Yokoyama R."/>
            <person name="Yoshitake Y."/>
            <person name="Yotsui I."/>
            <person name="Zachgo S."/>
            <person name="Schmutz J."/>
        </authorList>
    </citation>
    <scope>NUCLEOTIDE SEQUENCE [LARGE SCALE GENOMIC DNA]</scope>
    <source>
        <strain evidence="3">Tak-1</strain>
    </source>
</reference>
<name>A0A2R6X5Y1_MARPO</name>
<evidence type="ECO:0000313" key="2">
    <source>
        <dbReference type="EMBL" id="PTQ41514.1"/>
    </source>
</evidence>
<dbReference type="EMBL" id="KZ772706">
    <property type="protein sequence ID" value="PTQ41514.1"/>
    <property type="molecule type" value="Genomic_DNA"/>
</dbReference>
<dbReference type="Gramene" id="Mp6g04240.1">
    <property type="protein sequence ID" value="Mp6g04240.1.cds1"/>
    <property type="gene ID" value="Mp6g04240"/>
</dbReference>
<dbReference type="AlphaFoldDB" id="A0A2R6X5Y1"/>
<organism evidence="2 3">
    <name type="scientific">Marchantia polymorpha</name>
    <name type="common">Common liverwort</name>
    <name type="synonym">Marchantia aquatica</name>
    <dbReference type="NCBI Taxonomy" id="3197"/>
    <lineage>
        <taxon>Eukaryota</taxon>
        <taxon>Viridiplantae</taxon>
        <taxon>Streptophyta</taxon>
        <taxon>Embryophyta</taxon>
        <taxon>Marchantiophyta</taxon>
        <taxon>Marchantiopsida</taxon>
        <taxon>Marchantiidae</taxon>
        <taxon>Marchantiales</taxon>
        <taxon>Marchantiaceae</taxon>
        <taxon>Marchantia</taxon>
    </lineage>
</organism>